<dbReference type="RefSeq" id="XP_002179997.1">
    <property type="nucleotide sequence ID" value="XM_002179961.1"/>
</dbReference>
<dbReference type="STRING" id="556484.B7FYM3"/>
<dbReference type="InParanoid" id="B7FYM3"/>
<dbReference type="GO" id="GO:0006405">
    <property type="term" value="P:RNA export from nucleus"/>
    <property type="evidence" value="ECO:0007669"/>
    <property type="project" value="TreeGrafter"/>
</dbReference>
<dbReference type="InterPro" id="IPR011989">
    <property type="entry name" value="ARM-like"/>
</dbReference>
<organism evidence="4 5">
    <name type="scientific">Phaeodactylum tricornutum (strain CCAP 1055/1)</name>
    <dbReference type="NCBI Taxonomy" id="556484"/>
    <lineage>
        <taxon>Eukaryota</taxon>
        <taxon>Sar</taxon>
        <taxon>Stramenopiles</taxon>
        <taxon>Ochrophyta</taxon>
        <taxon>Bacillariophyta</taxon>
        <taxon>Bacillariophyceae</taxon>
        <taxon>Bacillariophycidae</taxon>
        <taxon>Naviculales</taxon>
        <taxon>Phaeodactylaceae</taxon>
        <taxon>Phaeodactylum</taxon>
    </lineage>
</organism>
<proteinExistence type="predicted"/>
<dbReference type="GO" id="GO:0005049">
    <property type="term" value="F:nuclear export signal receptor activity"/>
    <property type="evidence" value="ECO:0007669"/>
    <property type="project" value="InterPro"/>
</dbReference>
<evidence type="ECO:0000313" key="4">
    <source>
        <dbReference type="EMBL" id="EEC48188.1"/>
    </source>
</evidence>
<dbReference type="GO" id="GO:0003723">
    <property type="term" value="F:RNA binding"/>
    <property type="evidence" value="ECO:0007669"/>
    <property type="project" value="TreeGrafter"/>
</dbReference>
<accession>B7FYM3</accession>
<name>B7FYM3_PHATC</name>
<dbReference type="HOGENOM" id="CLU_007416_0_0_1"/>
<keyword evidence="5" id="KW-1185">Reference proteome</keyword>
<dbReference type="GO" id="GO:0005737">
    <property type="term" value="C:cytoplasm"/>
    <property type="evidence" value="ECO:0007669"/>
    <property type="project" value="TreeGrafter"/>
</dbReference>
<dbReference type="Pfam" id="PF08389">
    <property type="entry name" value="Xpo1"/>
    <property type="match status" value="1"/>
</dbReference>
<dbReference type="Proteomes" id="UP000000759">
    <property type="component" value="Chromosome 8"/>
</dbReference>
<reference evidence="5" key="2">
    <citation type="submission" date="2008-08" db="EMBL/GenBank/DDBJ databases">
        <authorList>
            <consortium name="Diatom Consortium"/>
            <person name="Grigoriev I."/>
            <person name="Grimwood J."/>
            <person name="Kuo A."/>
            <person name="Otillar R.P."/>
            <person name="Salamov A."/>
            <person name="Detter J.C."/>
            <person name="Lindquist E."/>
            <person name="Shapiro H."/>
            <person name="Lucas S."/>
            <person name="Glavina del Rio T."/>
            <person name="Pitluck S."/>
            <person name="Rokhsar D."/>
            <person name="Bowler C."/>
        </authorList>
    </citation>
    <scope>GENOME REANNOTATION</scope>
    <source>
        <strain evidence="5">CCAP 1055/1</strain>
    </source>
</reference>
<feature type="domain" description="Exportin-1/Importin-beta-like" evidence="2">
    <location>
        <begin position="115"/>
        <end position="319"/>
    </location>
</feature>
<evidence type="ECO:0000313" key="5">
    <source>
        <dbReference type="Proteomes" id="UP000000759"/>
    </source>
</evidence>
<dbReference type="PANTHER" id="PTHR11223">
    <property type="entry name" value="EXPORTIN 1/5"/>
    <property type="match status" value="1"/>
</dbReference>
<dbReference type="eggNOG" id="ENOG502SE1I">
    <property type="taxonomic scope" value="Eukaryota"/>
</dbReference>
<dbReference type="SUPFAM" id="SSF48371">
    <property type="entry name" value="ARM repeat"/>
    <property type="match status" value="1"/>
</dbReference>
<dbReference type="GO" id="GO:0006611">
    <property type="term" value="P:protein export from nucleus"/>
    <property type="evidence" value="ECO:0007669"/>
    <property type="project" value="InterPro"/>
</dbReference>
<gene>
    <name evidence="4" type="ORF">PHATRDRAFT_45776</name>
</gene>
<dbReference type="GeneID" id="7200793"/>
<dbReference type="InterPro" id="IPR016024">
    <property type="entry name" value="ARM-type_fold"/>
</dbReference>
<dbReference type="PaxDb" id="2850-Phatr45776"/>
<feature type="domain" description="Exportin-5 C-terminal" evidence="3">
    <location>
        <begin position="387"/>
        <end position="1062"/>
    </location>
</feature>
<sequence>MDQQQSTLLRAIALSSLHLASYAQKDRLQAYEILETFKRFEGRLPIILGWLHSTSHFYEQYDITVATKLLALEILSAFLDKGYEKISELDRVELRRAVLKSAHLLSTNTLPEGSRILSKKLAFILENLVVRDFPQRWTTFANDVFASQQDGGLWYNEPGPQAVQHQGVRICLECLKLVAENCTDSDFNARISTTRRNDVLIGLNEVSGAFLPKMFQLLEHYPVLRQAKDTMHSMHAFLVSDNRATNQMTAEESSQYRAQKELREGTAQMISDTLLALRTFCCSMPVNWITGGSIDFLTALLHLMREPDYEIQIRAVECIEQLALRGKLDFGQWLRLVTNIPLAVQEANHLFAVEYEHLMTEDSAKGVKKHAQDPLALQLQFHRSTSRLLANVVSSHLALVTSNKSILSGNGDVYEKLMVFFRLQVDMLHHPSGRICTEQINSWVALLRDPQLSKARLLKPFVDEILKSYMNQMVKIRWEDVENELHPHSVLLAASFDDEEDFEIWMSDLRSRSSLLFKFLGSVEPEISSTTVSSTFQSILYKYGNGQPFDNVESFNSQLTQRSEAVVQFEALYQPMDTVLGGIPVWAINVEKPIPRDRLDGQSSRDGTRRALSELVQALLSWSPTHVWLKFRRAQLLDALKHYWKNGHDSSTLLEAVDSLLKYLGLPDEWNLSTVVGETMSDEIVGLKKKSGVTLVSISKQVPNQLLPWLSQLSDASKSLLSSHGLIPVNQMHLYEFLSCVASAVEDPNRRASFIAEVLSNAADTLELPEVQSSLSVQGLLETLGVSQAAALPESVTDAAHVKQITWQYYRIFNALNRLLSVGKRCNEAARKRYGSTASPTVSSSSAFDSIGSQNFPDEGPISIVDLATIDPFAPLWPRILPSFLKVYEATMAVWRPENQARLLQNPYQRYLFAISDDEAFQSKNHDQSSGGVFGESGTAGSVVMGTTRRDNNLVPKWSGWFNELRHTCFQMFGLLCTQRVLFAPELASSYPRIVAVVTDPASMKAMEHRHFIHFLKHVVELLLVSCPSTMYATHLEPILGPVFEHIKYRLEKTWLPILNSSTPPSGAAKALTSKGCSYAAALASRGGDDWFTWYYAHAGLFVGDLDSVTAEAAVEKYRVEIGRNFSDVLQVALALKGDWALVLANQAREEQAAKRNGYTKPTPQNRLNQDSEQYNADGTLKSDDQQAIDERKALRINGLCHFILLENERVAGNLTMALIQCLEYPDAYTCRRVTKICHRLLETVAWSPSYSNLLGNMMFTQAVKNLVTEPKWMVGIEWDMINVVRDIYCRLVLGQILQAGGQGPGLQQPSTSQKPDCYEQAKTVDRPLQGGGILVNPTDAPRQILLTLPGIDAIAIEQLERSMKAKPSAKDQKDFIRDLFRVAADSLNEISPSTNIGAASGLFDRAVQEESLLHSRNKASIPDLPEKLITHSQLLKAAKRQGTDEPEGLAVLLQEY</sequence>
<evidence type="ECO:0000259" key="3">
    <source>
        <dbReference type="Pfam" id="PF19273"/>
    </source>
</evidence>
<dbReference type="KEGG" id="pti:PHATRDRAFT_45776"/>
<evidence type="ECO:0000256" key="1">
    <source>
        <dbReference type="SAM" id="MobiDB-lite"/>
    </source>
</evidence>
<dbReference type="EMBL" id="CM000611">
    <property type="protein sequence ID" value="EEC48188.1"/>
    <property type="molecule type" value="Genomic_DNA"/>
</dbReference>
<dbReference type="InterPro" id="IPR045065">
    <property type="entry name" value="XPO1/5"/>
</dbReference>
<dbReference type="OrthoDB" id="2215036at2759"/>
<feature type="region of interest" description="Disordered" evidence="1">
    <location>
        <begin position="1153"/>
        <end position="1183"/>
    </location>
</feature>
<feature type="compositionally biased region" description="Polar residues" evidence="1">
    <location>
        <begin position="1160"/>
        <end position="1177"/>
    </location>
</feature>
<dbReference type="GO" id="GO:0005634">
    <property type="term" value="C:nucleus"/>
    <property type="evidence" value="ECO:0007669"/>
    <property type="project" value="TreeGrafter"/>
</dbReference>
<dbReference type="InterPro" id="IPR013598">
    <property type="entry name" value="Exportin-1/Importin-b-like"/>
</dbReference>
<dbReference type="GO" id="GO:0042565">
    <property type="term" value="C:RNA nuclear export complex"/>
    <property type="evidence" value="ECO:0007669"/>
    <property type="project" value="TreeGrafter"/>
</dbReference>
<dbReference type="Gene3D" id="1.25.10.10">
    <property type="entry name" value="Leucine-rich Repeat Variant"/>
    <property type="match status" value="1"/>
</dbReference>
<dbReference type="OMA" id="DAYTCRR"/>
<protein>
    <submittedName>
        <fullName evidence="4">Uncharacterized protein</fullName>
    </submittedName>
</protein>
<reference evidence="4 5" key="1">
    <citation type="journal article" date="2008" name="Nature">
        <title>The Phaeodactylum genome reveals the evolutionary history of diatom genomes.</title>
        <authorList>
            <person name="Bowler C."/>
            <person name="Allen A.E."/>
            <person name="Badger J.H."/>
            <person name="Grimwood J."/>
            <person name="Jabbari K."/>
            <person name="Kuo A."/>
            <person name="Maheswari U."/>
            <person name="Martens C."/>
            <person name="Maumus F."/>
            <person name="Otillar R.P."/>
            <person name="Rayko E."/>
            <person name="Salamov A."/>
            <person name="Vandepoele K."/>
            <person name="Beszteri B."/>
            <person name="Gruber A."/>
            <person name="Heijde M."/>
            <person name="Katinka M."/>
            <person name="Mock T."/>
            <person name="Valentin K."/>
            <person name="Verret F."/>
            <person name="Berges J.A."/>
            <person name="Brownlee C."/>
            <person name="Cadoret J.P."/>
            <person name="Chiovitti A."/>
            <person name="Choi C.J."/>
            <person name="Coesel S."/>
            <person name="De Martino A."/>
            <person name="Detter J.C."/>
            <person name="Durkin C."/>
            <person name="Falciatore A."/>
            <person name="Fournet J."/>
            <person name="Haruta M."/>
            <person name="Huysman M.J."/>
            <person name="Jenkins B.D."/>
            <person name="Jiroutova K."/>
            <person name="Jorgensen R.E."/>
            <person name="Joubert Y."/>
            <person name="Kaplan A."/>
            <person name="Kroger N."/>
            <person name="Kroth P.G."/>
            <person name="La Roche J."/>
            <person name="Lindquist E."/>
            <person name="Lommer M."/>
            <person name="Martin-Jezequel V."/>
            <person name="Lopez P.J."/>
            <person name="Lucas S."/>
            <person name="Mangogna M."/>
            <person name="McGinnis K."/>
            <person name="Medlin L.K."/>
            <person name="Montsant A."/>
            <person name="Oudot-Le Secq M.P."/>
            <person name="Napoli C."/>
            <person name="Obornik M."/>
            <person name="Parker M.S."/>
            <person name="Petit J.L."/>
            <person name="Porcel B.M."/>
            <person name="Poulsen N."/>
            <person name="Robison M."/>
            <person name="Rychlewski L."/>
            <person name="Rynearson T.A."/>
            <person name="Schmutz J."/>
            <person name="Shapiro H."/>
            <person name="Siaut M."/>
            <person name="Stanley M."/>
            <person name="Sussman M.R."/>
            <person name="Taylor A.R."/>
            <person name="Vardi A."/>
            <person name="von Dassow P."/>
            <person name="Vyverman W."/>
            <person name="Willis A."/>
            <person name="Wyrwicz L.S."/>
            <person name="Rokhsar D.S."/>
            <person name="Weissenbach J."/>
            <person name="Armbrust E.V."/>
            <person name="Green B.R."/>
            <person name="Van de Peer Y."/>
            <person name="Grigoriev I.V."/>
        </authorList>
    </citation>
    <scope>NUCLEOTIDE SEQUENCE [LARGE SCALE GENOMIC DNA]</scope>
    <source>
        <strain evidence="4 5">CCAP 1055/1</strain>
    </source>
</reference>
<dbReference type="Pfam" id="PF19273">
    <property type="entry name" value="Exportin-5"/>
    <property type="match status" value="1"/>
</dbReference>
<evidence type="ECO:0000259" key="2">
    <source>
        <dbReference type="Pfam" id="PF08389"/>
    </source>
</evidence>
<dbReference type="InterPro" id="IPR045478">
    <property type="entry name" value="Exportin-5_C"/>
</dbReference>
<dbReference type="PANTHER" id="PTHR11223:SF3">
    <property type="entry name" value="EXPORTIN-5"/>
    <property type="match status" value="1"/>
</dbReference>